<accession>A0AA37XG39</accession>
<dbReference type="Pfam" id="PF13376">
    <property type="entry name" value="OmdA"/>
    <property type="match status" value="1"/>
</dbReference>
<gene>
    <name evidence="1" type="ORF">GCM10025875_24560</name>
</gene>
<dbReference type="EMBL" id="BSUM01000001">
    <property type="protein sequence ID" value="GMA32464.1"/>
    <property type="molecule type" value="Genomic_DNA"/>
</dbReference>
<dbReference type="Pfam" id="PF08922">
    <property type="entry name" value="DUF1905"/>
    <property type="match status" value="1"/>
</dbReference>
<dbReference type="RefSeq" id="WP_284251153.1">
    <property type="nucleotide sequence ID" value="NZ_BSUM01000001.1"/>
</dbReference>
<name>A0AA37XG39_9MICO</name>
<dbReference type="Proteomes" id="UP001157161">
    <property type="component" value="Unassembled WGS sequence"/>
</dbReference>
<organism evidence="1 2">
    <name type="scientific">Litorihabitans aurantiacus</name>
    <dbReference type="NCBI Taxonomy" id="1930061"/>
    <lineage>
        <taxon>Bacteria</taxon>
        <taxon>Bacillati</taxon>
        <taxon>Actinomycetota</taxon>
        <taxon>Actinomycetes</taxon>
        <taxon>Micrococcales</taxon>
        <taxon>Beutenbergiaceae</taxon>
        <taxon>Litorihabitans</taxon>
    </lineage>
</organism>
<protein>
    <recommendedName>
        <fullName evidence="3">DUF1905 domain-containing protein</fullName>
    </recommendedName>
</protein>
<reference evidence="1" key="1">
    <citation type="journal article" date="2014" name="Int. J. Syst. Evol. Microbiol.">
        <title>Complete genome sequence of Corynebacterium casei LMG S-19264T (=DSM 44701T), isolated from a smear-ripened cheese.</title>
        <authorList>
            <consortium name="US DOE Joint Genome Institute (JGI-PGF)"/>
            <person name="Walter F."/>
            <person name="Albersmeier A."/>
            <person name="Kalinowski J."/>
            <person name="Ruckert C."/>
        </authorList>
    </citation>
    <scope>NUCLEOTIDE SEQUENCE</scope>
    <source>
        <strain evidence="1">NBRC 112290</strain>
    </source>
</reference>
<dbReference type="InterPro" id="IPR037079">
    <property type="entry name" value="AF2212/PG0164-like_sf"/>
</dbReference>
<reference evidence="1" key="2">
    <citation type="submission" date="2023-02" db="EMBL/GenBank/DDBJ databases">
        <authorList>
            <person name="Sun Q."/>
            <person name="Mori K."/>
        </authorList>
    </citation>
    <scope>NUCLEOTIDE SEQUENCE</scope>
    <source>
        <strain evidence="1">NBRC 112290</strain>
    </source>
</reference>
<dbReference type="SUPFAM" id="SSF141694">
    <property type="entry name" value="AF2212/PG0164-like"/>
    <property type="match status" value="1"/>
</dbReference>
<keyword evidence="2" id="KW-1185">Reference proteome</keyword>
<dbReference type="AlphaFoldDB" id="A0AA37XG39"/>
<dbReference type="InterPro" id="IPR015018">
    <property type="entry name" value="DUF1905"/>
</dbReference>
<proteinExistence type="predicted"/>
<dbReference type="Gene3D" id="2.40.30.100">
    <property type="entry name" value="AF2212/PG0164-like"/>
    <property type="match status" value="1"/>
</dbReference>
<comment type="caution">
    <text evidence="1">The sequence shown here is derived from an EMBL/GenBank/DDBJ whole genome shotgun (WGS) entry which is preliminary data.</text>
</comment>
<sequence>MTAQTFSSKVHQTGNNTGIEIPATVVEALGAGRRAPVVITVNGYTYSSTIGVMGGRHLVPLSAAHRRESGLAGGDAIEVTITHDAAPREVEVPHDLADALAAVDGARAAFDALSPSRRKAHVTAVEGAKAAATRSRRIEAVITALER</sequence>
<evidence type="ECO:0000313" key="2">
    <source>
        <dbReference type="Proteomes" id="UP001157161"/>
    </source>
</evidence>
<evidence type="ECO:0000313" key="1">
    <source>
        <dbReference type="EMBL" id="GMA32464.1"/>
    </source>
</evidence>
<evidence type="ECO:0008006" key="3">
    <source>
        <dbReference type="Google" id="ProtNLM"/>
    </source>
</evidence>